<dbReference type="EMBL" id="JABMCC010000107">
    <property type="protein sequence ID" value="NUU54862.1"/>
    <property type="molecule type" value="Genomic_DNA"/>
</dbReference>
<dbReference type="RefSeq" id="WP_175381800.1">
    <property type="nucleotide sequence ID" value="NZ_CBCRYD010000039.1"/>
</dbReference>
<accession>A0ABX2MLC7</accession>
<proteinExistence type="predicted"/>
<dbReference type="Gene3D" id="3.30.1330.70">
    <property type="entry name" value="Holliday junction resolvase RusA"/>
    <property type="match status" value="1"/>
</dbReference>
<dbReference type="Proteomes" id="UP000577724">
    <property type="component" value="Unassembled WGS sequence"/>
</dbReference>
<dbReference type="InterPro" id="IPR036614">
    <property type="entry name" value="RusA-like_sf"/>
</dbReference>
<dbReference type="SUPFAM" id="SSF103084">
    <property type="entry name" value="Holliday junction resolvase RusA"/>
    <property type="match status" value="1"/>
</dbReference>
<protein>
    <submittedName>
        <fullName evidence="1">Uncharacterized protein</fullName>
    </submittedName>
</protein>
<reference evidence="1 2" key="1">
    <citation type="submission" date="2020-05" db="EMBL/GenBank/DDBJ databases">
        <title>Genome Sequencing of Type Strains.</title>
        <authorList>
            <person name="Lemaire J.F."/>
            <person name="Inderbitzin P."/>
            <person name="Gregorio O.A."/>
            <person name="Collins S.B."/>
            <person name="Wespe N."/>
            <person name="Knight-Connoni V."/>
        </authorList>
    </citation>
    <scope>NUCLEOTIDE SEQUENCE [LARGE SCALE GENOMIC DNA]</scope>
    <source>
        <strain evidence="1 2">DSM 19942</strain>
    </source>
</reference>
<evidence type="ECO:0000313" key="1">
    <source>
        <dbReference type="EMBL" id="NUU54862.1"/>
    </source>
</evidence>
<comment type="caution">
    <text evidence="1">The sequence shown here is derived from an EMBL/GenBank/DDBJ whole genome shotgun (WGS) entry which is preliminary data.</text>
</comment>
<sequence>MKLLHGVVPEQMGNVRVIETLDHQSHILHFSLPGILPHYQVEQREKRVVRKQIRDSKEYYNRLFFDLSSSLPARYSYKKAFIYIIQFFSDRVIRDYDNRERKYVFDALRAALVIKDDNWQNMSVCESGEYDPGNPHTEIFISEHSYSIELFSYIQKYCISTEYDN</sequence>
<gene>
    <name evidence="1" type="ORF">HP548_12320</name>
</gene>
<evidence type="ECO:0000313" key="2">
    <source>
        <dbReference type="Proteomes" id="UP000577724"/>
    </source>
</evidence>
<organism evidence="1 2">
    <name type="scientific">Paenibacillus taichungensis</name>
    <dbReference type="NCBI Taxonomy" id="484184"/>
    <lineage>
        <taxon>Bacteria</taxon>
        <taxon>Bacillati</taxon>
        <taxon>Bacillota</taxon>
        <taxon>Bacilli</taxon>
        <taxon>Bacillales</taxon>
        <taxon>Paenibacillaceae</taxon>
        <taxon>Paenibacillus</taxon>
    </lineage>
</organism>
<keyword evidence="2" id="KW-1185">Reference proteome</keyword>
<dbReference type="GeneID" id="97131501"/>
<name>A0ABX2MLC7_9BACL</name>